<dbReference type="GO" id="GO:0005524">
    <property type="term" value="F:ATP binding"/>
    <property type="evidence" value="ECO:0007669"/>
    <property type="project" value="UniProtKB-UniRule"/>
</dbReference>
<comment type="subunit">
    <text evidence="8">Heterotetramer composed of ParC and ParE.</text>
</comment>
<evidence type="ECO:0000256" key="7">
    <source>
        <dbReference type="ARBA" id="ARBA00023235"/>
    </source>
</evidence>
<dbReference type="OrthoDB" id="9806486at2"/>
<evidence type="ECO:0000256" key="4">
    <source>
        <dbReference type="ARBA" id="ARBA00022840"/>
    </source>
</evidence>
<dbReference type="GO" id="GO:0034335">
    <property type="term" value="F:DNA negative supercoiling activity"/>
    <property type="evidence" value="ECO:0007669"/>
    <property type="project" value="UniProtKB-ARBA"/>
</dbReference>
<comment type="similarity">
    <text evidence="2 9">Belongs to the type II topoisomerase GyrA/ParC subunit family.</text>
</comment>
<keyword evidence="7 9" id="KW-0413">Isomerase</keyword>
<dbReference type="EMBL" id="PDJZ01000019">
    <property type="protein sequence ID" value="RXJ82974.1"/>
    <property type="molecule type" value="Genomic_DNA"/>
</dbReference>
<evidence type="ECO:0000256" key="5">
    <source>
        <dbReference type="ARBA" id="ARBA00023029"/>
    </source>
</evidence>
<comment type="subcellular location">
    <subcellularLocation>
        <location evidence="9">Cytoplasm</location>
    </subcellularLocation>
</comment>
<dbReference type="GO" id="GO:0005694">
    <property type="term" value="C:chromosome"/>
    <property type="evidence" value="ECO:0007669"/>
    <property type="project" value="InterPro"/>
</dbReference>
<dbReference type="GO" id="GO:0006261">
    <property type="term" value="P:DNA-templated DNA replication"/>
    <property type="evidence" value="ECO:0007669"/>
    <property type="project" value="UniProtKB-UniRule"/>
</dbReference>
<comment type="function">
    <text evidence="9">A type II topoisomerase that negatively supercoils closed circular double-stranded (ds) DNA in an ATP-dependent manner to modulate DNA topology and maintain chromosomes in an underwound state. Negative supercoiling favors strand separation, and DNA replication, transcription, recombination and repair, all of which involve strand separation. Also able to catalyze the interconversion of other topological isomers of dsDNA rings, including catenanes and knotted rings. Type II topoisomerases break and join 2 DNA strands simultaneously in an ATP-dependent manner.</text>
</comment>
<keyword evidence="5 9" id="KW-0799">Topoisomerase</keyword>
<comment type="catalytic activity">
    <reaction evidence="1 9 10">
        <text>ATP-dependent breakage, passage and rejoining of double-stranded DNA.</text>
        <dbReference type="EC" id="5.6.2.2"/>
    </reaction>
</comment>
<dbReference type="SMART" id="SM00434">
    <property type="entry name" value="TOP4c"/>
    <property type="match status" value="1"/>
</dbReference>
<dbReference type="SUPFAM" id="SSF56719">
    <property type="entry name" value="Type II DNA topoisomerase"/>
    <property type="match status" value="1"/>
</dbReference>
<dbReference type="Gene3D" id="2.120.10.90">
    <property type="entry name" value="DNA gyrase/topoisomerase IV, subunit A, C-terminal"/>
    <property type="match status" value="1"/>
</dbReference>
<evidence type="ECO:0000259" key="12">
    <source>
        <dbReference type="PROSITE" id="PS52040"/>
    </source>
</evidence>
<evidence type="ECO:0000256" key="9">
    <source>
        <dbReference type="HAMAP-Rule" id="MF_01897"/>
    </source>
</evidence>
<dbReference type="Gene3D" id="3.30.1360.40">
    <property type="match status" value="1"/>
</dbReference>
<sequence>MENLFENQDIINVNIEDSVKASYLDYSMSVIIGRALPDAKDGLKPVHRRILFAMHDLSITSKSAYKKSARIVGDVIGKYHPHGDTSVYDALVRMAQNFSMRAPLVDGQGNFGSIDGDSAAAMRYTEARMTRIAEEVLRDLDKDTVNFVPNYDDTMKEPSVLPTRVPTLLLNGSEGIAVGMATKIPPHNINELLEAVLYTIDNPDTTADELMQFIKGPDFPTGGTIFGRRGIIDAYNTGRGRVRIRAKHHIETRGKKEIIVLDELPYQVNKARLIELIANLAKDKQIDGISEVRDESDREGIRVVIELKKDAMSEIVLNNLYKSTPMETTFGIILLAVHNKEPKVFNLPQLLNIFLSHRKTVIIRRTIFDLEKAKARAHILEGLKIALDNIDEVVKIIRASANDAEARESLENRFGLSAIQSQAILDMRLGRLTGLQRDKLEAEYAELMLLIAELESILKSEEKLNQIIKEELTEIQEKFSSDRRTEIEDSYDEIDIEDLIPNEPMVVTITHNGYVKRVPIKSYEKQRRGGKGKVAVTTHDDDFIEKFFVSNTHDTLMFVTNMGQLYWLKVYKIPEGSRTAKGKAVVNLINLRPDEKIMEIIPTPDFDESKSLVFFTRNGIIKRTSLSEFSNIRSNGVRAIVLDDLDEIVTAKIADVETQYLMIFTSMGQCIRFEIEKTRDQGRSTRGVRGIKFKHEIDFVVDADVVSSEDQELLTVSEKGIGKRTTVSEYRLTNRAGSGVISMKLSPKTGNVIGEVLVDDTQDLMLLTSIGKMIRVDMQSIRKAGRNTAGVIIVNVDKNDKVVSIAKCPKEDEEIELDENGNVIRYNEDGEILETTTFDVGNSKTPTLMDVIDLEDNLDKEEEE</sequence>
<evidence type="ECO:0000256" key="8">
    <source>
        <dbReference type="ARBA" id="ARBA00063644"/>
    </source>
</evidence>
<comment type="miscellaneous">
    <text evidence="9">Few gyrases are as efficient as E.coli at forming negative supercoils. Not all organisms have 2 type II topoisomerases; in organisms with a single type II topoisomerase this enzyme also has to decatenate newly replicated chromosomes.</text>
</comment>
<protein>
    <recommendedName>
        <fullName evidence="9">DNA gyrase subunit A</fullName>
        <ecNumber evidence="9">5.6.2.2</ecNumber>
    </recommendedName>
</protein>
<comment type="caution">
    <text evidence="13">The sequence shown here is derived from an EMBL/GenBank/DDBJ whole genome shotgun (WGS) entry which is preliminary data.</text>
</comment>
<dbReference type="RefSeq" id="WP_128987481.1">
    <property type="nucleotide sequence ID" value="NZ_PDJZ01000019.1"/>
</dbReference>
<keyword evidence="9" id="KW-0963">Cytoplasm</keyword>
<name>A0A4Q0Z9V6_9BACT</name>
<feature type="short sequence motif" description="GyrA-box" evidence="9">
    <location>
        <begin position="526"/>
        <end position="532"/>
    </location>
</feature>
<evidence type="ECO:0000256" key="1">
    <source>
        <dbReference type="ARBA" id="ARBA00000185"/>
    </source>
</evidence>
<dbReference type="InterPro" id="IPR005743">
    <property type="entry name" value="GyrA"/>
</dbReference>
<dbReference type="Pfam" id="PF03989">
    <property type="entry name" value="DNA_gyraseA_C"/>
    <property type="match status" value="6"/>
</dbReference>
<evidence type="ECO:0000256" key="6">
    <source>
        <dbReference type="ARBA" id="ARBA00023125"/>
    </source>
</evidence>
<dbReference type="InterPro" id="IPR050220">
    <property type="entry name" value="Type_II_DNA_Topoisomerases"/>
</dbReference>
<proteinExistence type="inferred from homology"/>
<dbReference type="NCBIfam" id="NF004043">
    <property type="entry name" value="PRK05560.1"/>
    <property type="match status" value="1"/>
</dbReference>
<dbReference type="FunFam" id="3.30.1360.40:FF:000002">
    <property type="entry name" value="DNA gyrase subunit A"/>
    <property type="match status" value="1"/>
</dbReference>
<dbReference type="GO" id="GO:0003677">
    <property type="term" value="F:DNA binding"/>
    <property type="evidence" value="ECO:0007669"/>
    <property type="project" value="UniProtKB-UniRule"/>
</dbReference>
<evidence type="ECO:0000256" key="11">
    <source>
        <dbReference type="SAM" id="Coils"/>
    </source>
</evidence>
<dbReference type="GO" id="GO:0005737">
    <property type="term" value="C:cytoplasm"/>
    <property type="evidence" value="ECO:0007669"/>
    <property type="project" value="UniProtKB-SubCell"/>
</dbReference>
<evidence type="ECO:0000256" key="10">
    <source>
        <dbReference type="PROSITE-ProRule" id="PRU01384"/>
    </source>
</evidence>
<keyword evidence="4 9" id="KW-0067">ATP-binding</keyword>
<gene>
    <name evidence="9" type="primary">gyrA</name>
    <name evidence="13" type="ORF">CRU90_11825</name>
</gene>
<feature type="active site" description="O-(5'-phospho-DNA)-tyrosine intermediate" evidence="9 10">
    <location>
        <position position="124"/>
    </location>
</feature>
<dbReference type="InterPro" id="IPR013758">
    <property type="entry name" value="Topo_IIA_A/C_ab"/>
</dbReference>
<dbReference type="InterPro" id="IPR013760">
    <property type="entry name" value="Topo_IIA-like_dom_sf"/>
</dbReference>
<dbReference type="PANTHER" id="PTHR43493:SF5">
    <property type="entry name" value="DNA GYRASE SUBUNIT A, CHLOROPLASTIC_MITOCHONDRIAL"/>
    <property type="match status" value="1"/>
</dbReference>
<keyword evidence="11" id="KW-0175">Coiled coil</keyword>
<dbReference type="InterPro" id="IPR002205">
    <property type="entry name" value="Topo_IIA_dom_A"/>
</dbReference>
<dbReference type="InterPro" id="IPR013757">
    <property type="entry name" value="Topo_IIA_A_a_sf"/>
</dbReference>
<keyword evidence="3 9" id="KW-0547">Nucleotide-binding</keyword>
<dbReference type="HAMAP" id="MF_01897">
    <property type="entry name" value="GyrA"/>
    <property type="match status" value="1"/>
</dbReference>
<dbReference type="FunFam" id="3.90.199.10:FF:000001">
    <property type="entry name" value="DNA gyrase subunit A"/>
    <property type="match status" value="1"/>
</dbReference>
<feature type="domain" description="Topo IIA-type catalytic" evidence="12">
    <location>
        <begin position="36"/>
        <end position="499"/>
    </location>
</feature>
<evidence type="ECO:0000256" key="3">
    <source>
        <dbReference type="ARBA" id="ARBA00022741"/>
    </source>
</evidence>
<evidence type="ECO:0000313" key="14">
    <source>
        <dbReference type="Proteomes" id="UP000290870"/>
    </source>
</evidence>
<comment type="subunit">
    <text evidence="9">Heterotetramer, composed of two GyrA and two GyrB chains. In the heterotetramer, GyrA contains the active site tyrosine that forms a transient covalent intermediate with DNA, while GyrB binds cofactors and catalyzes ATP hydrolysis.</text>
</comment>
<dbReference type="Proteomes" id="UP000290870">
    <property type="component" value="Unassembled WGS sequence"/>
</dbReference>
<keyword evidence="6 9" id="KW-0238">DNA-binding</keyword>
<organism evidence="13 14">
    <name type="scientific">Arcobacter cloacae</name>
    <dbReference type="NCBI Taxonomy" id="1054034"/>
    <lineage>
        <taxon>Bacteria</taxon>
        <taxon>Pseudomonadati</taxon>
        <taxon>Campylobacterota</taxon>
        <taxon>Epsilonproteobacteria</taxon>
        <taxon>Campylobacterales</taxon>
        <taxon>Arcobacteraceae</taxon>
        <taxon>Arcobacter</taxon>
    </lineage>
</organism>
<dbReference type="PROSITE" id="PS52040">
    <property type="entry name" value="TOPO_IIA"/>
    <property type="match status" value="1"/>
</dbReference>
<dbReference type="NCBIfam" id="TIGR01063">
    <property type="entry name" value="gyrA"/>
    <property type="match status" value="1"/>
</dbReference>
<dbReference type="AlphaFoldDB" id="A0A4Q0Z9V6"/>
<dbReference type="FunFam" id="2.120.10.90:FF:000005">
    <property type="entry name" value="DNA topoisomerase 4 subunit A"/>
    <property type="match status" value="1"/>
</dbReference>
<dbReference type="Gene3D" id="3.90.199.10">
    <property type="entry name" value="Topoisomerase II, domain 5"/>
    <property type="match status" value="1"/>
</dbReference>
<dbReference type="EC" id="5.6.2.2" evidence="9"/>
<dbReference type="InterPro" id="IPR035516">
    <property type="entry name" value="Gyrase/topoIV_suA_C"/>
</dbReference>
<evidence type="ECO:0000256" key="2">
    <source>
        <dbReference type="ARBA" id="ARBA00008263"/>
    </source>
</evidence>
<dbReference type="InterPro" id="IPR006691">
    <property type="entry name" value="GyrA/parC_rep"/>
</dbReference>
<dbReference type="GO" id="GO:0009330">
    <property type="term" value="C:DNA topoisomerase type II (double strand cut, ATP-hydrolyzing) complex"/>
    <property type="evidence" value="ECO:0007669"/>
    <property type="project" value="TreeGrafter"/>
</dbReference>
<evidence type="ECO:0000313" key="13">
    <source>
        <dbReference type="EMBL" id="RXJ82974.1"/>
    </source>
</evidence>
<dbReference type="PANTHER" id="PTHR43493">
    <property type="entry name" value="DNA GYRASE/TOPOISOMERASE SUBUNIT A"/>
    <property type="match status" value="1"/>
</dbReference>
<reference evidence="13 14" key="1">
    <citation type="submission" date="2017-10" db="EMBL/GenBank/DDBJ databases">
        <title>Genomics of the genus Arcobacter.</title>
        <authorList>
            <person name="Perez-Cataluna A."/>
            <person name="Figueras M.J."/>
        </authorList>
    </citation>
    <scope>NUCLEOTIDE SEQUENCE [LARGE SCALE GENOMIC DNA]</scope>
    <source>
        <strain evidence="13 14">F26</strain>
    </source>
</reference>
<dbReference type="FunFam" id="1.10.268.10:FF:000001">
    <property type="entry name" value="DNA gyrase subunit A"/>
    <property type="match status" value="1"/>
</dbReference>
<dbReference type="GO" id="GO:0006265">
    <property type="term" value="P:DNA topological change"/>
    <property type="evidence" value="ECO:0007669"/>
    <property type="project" value="UniProtKB-UniRule"/>
</dbReference>
<accession>A0A4Q0Z9V6</accession>
<dbReference type="SUPFAM" id="SSF101904">
    <property type="entry name" value="GyrA/ParC C-terminal domain-like"/>
    <property type="match status" value="1"/>
</dbReference>
<dbReference type="Pfam" id="PF00521">
    <property type="entry name" value="DNA_topoisoIV"/>
    <property type="match status" value="1"/>
</dbReference>
<dbReference type="NCBIfam" id="NF004044">
    <property type="entry name" value="PRK05561.1"/>
    <property type="match status" value="1"/>
</dbReference>
<dbReference type="CDD" id="cd00187">
    <property type="entry name" value="TOP4c"/>
    <property type="match status" value="1"/>
</dbReference>
<feature type="coiled-coil region" evidence="11">
    <location>
        <begin position="437"/>
        <end position="478"/>
    </location>
</feature>
<dbReference type="Gene3D" id="1.10.268.10">
    <property type="entry name" value="Topoisomerase, domain 3"/>
    <property type="match status" value="1"/>
</dbReference>